<reference evidence="2" key="1">
    <citation type="submission" date="2014-11" db="EMBL/GenBank/DDBJ databases">
        <authorList>
            <person name="Otto D Thomas"/>
            <person name="Naeem Raeece"/>
        </authorList>
    </citation>
    <scope>NUCLEOTIDE SEQUENCE</scope>
</reference>
<proteinExistence type="predicted"/>
<dbReference type="VEuPathDB" id="CryptoDB:Cvel_23690"/>
<dbReference type="AlphaFoldDB" id="A0A0G4GWK0"/>
<dbReference type="EMBL" id="CDMZ01001626">
    <property type="protein sequence ID" value="CEM35379.1"/>
    <property type="molecule type" value="Genomic_DNA"/>
</dbReference>
<evidence type="ECO:0000256" key="1">
    <source>
        <dbReference type="SAM" id="MobiDB-lite"/>
    </source>
</evidence>
<feature type="region of interest" description="Disordered" evidence="1">
    <location>
        <begin position="57"/>
        <end position="99"/>
    </location>
</feature>
<feature type="compositionally biased region" description="Basic and acidic residues" evidence="1">
    <location>
        <begin position="88"/>
        <end position="99"/>
    </location>
</feature>
<sequence length="99" mass="10115">MLGLMAPYPGDGVGAEVGGAEDGEAEAVIRSLPNSISNSLSNSRRRSVRVVGSLEGTTLDGNIEGKNGEGMQAGVEKKAEMGGQGDENPSRLPEHHAVG</sequence>
<accession>A0A0G4GWK0</accession>
<evidence type="ECO:0000313" key="2">
    <source>
        <dbReference type="EMBL" id="CEM35379.1"/>
    </source>
</evidence>
<protein>
    <submittedName>
        <fullName evidence="2">Uncharacterized protein</fullName>
    </submittedName>
</protein>
<gene>
    <name evidence="2" type="ORF">Cvel_23690</name>
</gene>
<name>A0A0G4GWK0_9ALVE</name>
<organism evidence="2">
    <name type="scientific">Chromera velia CCMP2878</name>
    <dbReference type="NCBI Taxonomy" id="1169474"/>
    <lineage>
        <taxon>Eukaryota</taxon>
        <taxon>Sar</taxon>
        <taxon>Alveolata</taxon>
        <taxon>Colpodellida</taxon>
        <taxon>Chromeraceae</taxon>
        <taxon>Chromera</taxon>
    </lineage>
</organism>